<dbReference type="AlphaFoldDB" id="D8LE86"/>
<evidence type="ECO:0000256" key="1">
    <source>
        <dbReference type="ARBA" id="ARBA00004477"/>
    </source>
</evidence>
<dbReference type="PANTHER" id="PTHR13205">
    <property type="entry name" value="TRANSMEMBRANE PROTEIN 15-RELATED"/>
    <property type="match status" value="1"/>
</dbReference>
<feature type="compositionally biased region" description="Low complexity" evidence="10">
    <location>
        <begin position="202"/>
        <end position="213"/>
    </location>
</feature>
<dbReference type="GO" id="GO:0005789">
    <property type="term" value="C:endoplasmic reticulum membrane"/>
    <property type="evidence" value="ECO:0007669"/>
    <property type="project" value="UniProtKB-SubCell"/>
</dbReference>
<feature type="compositionally biased region" description="Gly residues" evidence="10">
    <location>
        <begin position="284"/>
        <end position="295"/>
    </location>
</feature>
<dbReference type="STRING" id="2880.D8LE86"/>
<dbReference type="GO" id="GO:0004168">
    <property type="term" value="F:dolichol kinase activity"/>
    <property type="evidence" value="ECO:0007669"/>
    <property type="project" value="UniProtKB-EC"/>
</dbReference>
<evidence type="ECO:0000256" key="8">
    <source>
        <dbReference type="ARBA" id="ARBA00022989"/>
    </source>
</evidence>
<dbReference type="Proteomes" id="UP000002630">
    <property type="component" value="Unassembled WGS sequence"/>
</dbReference>
<evidence type="ECO:0000256" key="11">
    <source>
        <dbReference type="SAM" id="Phobius"/>
    </source>
</evidence>
<dbReference type="EMBL" id="FN649760">
    <property type="protein sequence ID" value="CBN74162.1"/>
    <property type="molecule type" value="Genomic_DNA"/>
</dbReference>
<keyword evidence="5 11" id="KW-0812">Transmembrane</keyword>
<evidence type="ECO:0000256" key="9">
    <source>
        <dbReference type="ARBA" id="ARBA00023136"/>
    </source>
</evidence>
<comment type="similarity">
    <text evidence="2">Belongs to the polyprenol kinase family.</text>
</comment>
<feature type="transmembrane region" description="Helical" evidence="11">
    <location>
        <begin position="762"/>
        <end position="781"/>
    </location>
</feature>
<name>D8LE86_ECTSI</name>
<feature type="transmembrane region" description="Helical" evidence="11">
    <location>
        <begin position="568"/>
        <end position="587"/>
    </location>
</feature>
<evidence type="ECO:0000313" key="12">
    <source>
        <dbReference type="EMBL" id="CBN74162.1"/>
    </source>
</evidence>
<protein>
    <recommendedName>
        <fullName evidence="3">dolichol kinase</fullName>
        <ecNumber evidence="3">2.7.1.108</ecNumber>
    </recommendedName>
</protein>
<dbReference type="GO" id="GO:0043048">
    <property type="term" value="P:dolichyl monophosphate biosynthetic process"/>
    <property type="evidence" value="ECO:0007669"/>
    <property type="project" value="TreeGrafter"/>
</dbReference>
<reference evidence="12 13" key="1">
    <citation type="journal article" date="2010" name="Nature">
        <title>The Ectocarpus genome and the independent evolution of multicellularity in brown algae.</title>
        <authorList>
            <person name="Cock J.M."/>
            <person name="Sterck L."/>
            <person name="Rouze P."/>
            <person name="Scornet D."/>
            <person name="Allen A.E."/>
            <person name="Amoutzias G."/>
            <person name="Anthouard V."/>
            <person name="Artiguenave F."/>
            <person name="Aury J.M."/>
            <person name="Badger J.H."/>
            <person name="Beszteri B."/>
            <person name="Billiau K."/>
            <person name="Bonnet E."/>
            <person name="Bothwell J.H."/>
            <person name="Bowler C."/>
            <person name="Boyen C."/>
            <person name="Brownlee C."/>
            <person name="Carrano C.J."/>
            <person name="Charrier B."/>
            <person name="Cho G.Y."/>
            <person name="Coelho S.M."/>
            <person name="Collen J."/>
            <person name="Corre E."/>
            <person name="Da Silva C."/>
            <person name="Delage L."/>
            <person name="Delaroque N."/>
            <person name="Dittami S.M."/>
            <person name="Doulbeau S."/>
            <person name="Elias M."/>
            <person name="Farnham G."/>
            <person name="Gachon C.M."/>
            <person name="Gschloessl B."/>
            <person name="Heesch S."/>
            <person name="Jabbari K."/>
            <person name="Jubin C."/>
            <person name="Kawai H."/>
            <person name="Kimura K."/>
            <person name="Kloareg B."/>
            <person name="Kupper F.C."/>
            <person name="Lang D."/>
            <person name="Le Bail A."/>
            <person name="Leblanc C."/>
            <person name="Lerouge P."/>
            <person name="Lohr M."/>
            <person name="Lopez P.J."/>
            <person name="Martens C."/>
            <person name="Maumus F."/>
            <person name="Michel G."/>
            <person name="Miranda-Saavedra D."/>
            <person name="Morales J."/>
            <person name="Moreau H."/>
            <person name="Motomura T."/>
            <person name="Nagasato C."/>
            <person name="Napoli C.A."/>
            <person name="Nelson D.R."/>
            <person name="Nyvall-Collen P."/>
            <person name="Peters A.F."/>
            <person name="Pommier C."/>
            <person name="Potin P."/>
            <person name="Poulain J."/>
            <person name="Quesneville H."/>
            <person name="Read B."/>
            <person name="Rensing S.A."/>
            <person name="Ritter A."/>
            <person name="Rousvoal S."/>
            <person name="Samanta M."/>
            <person name="Samson G."/>
            <person name="Schroeder D.C."/>
            <person name="Segurens B."/>
            <person name="Strittmatter M."/>
            <person name="Tonon T."/>
            <person name="Tregear J.W."/>
            <person name="Valentin K."/>
            <person name="von Dassow P."/>
            <person name="Yamagishi T."/>
            <person name="Van de Peer Y."/>
            <person name="Wincker P."/>
        </authorList>
    </citation>
    <scope>NUCLEOTIDE SEQUENCE [LARGE SCALE GENOMIC DNA]</scope>
    <source>
        <strain evidence="13">Ec32 / CCAP1310/4</strain>
    </source>
</reference>
<feature type="region of interest" description="Disordered" evidence="10">
    <location>
        <begin position="15"/>
        <end position="99"/>
    </location>
</feature>
<organism evidence="12 13">
    <name type="scientific">Ectocarpus siliculosus</name>
    <name type="common">Brown alga</name>
    <name type="synonym">Conferva siliculosa</name>
    <dbReference type="NCBI Taxonomy" id="2880"/>
    <lineage>
        <taxon>Eukaryota</taxon>
        <taxon>Sar</taxon>
        <taxon>Stramenopiles</taxon>
        <taxon>Ochrophyta</taxon>
        <taxon>PX clade</taxon>
        <taxon>Phaeophyceae</taxon>
        <taxon>Ectocarpales</taxon>
        <taxon>Ectocarpaceae</taxon>
        <taxon>Ectocarpus</taxon>
    </lineage>
</organism>
<dbReference type="PANTHER" id="PTHR13205:SF15">
    <property type="entry name" value="DOLICHOL KINASE"/>
    <property type="match status" value="1"/>
</dbReference>
<keyword evidence="13" id="KW-1185">Reference proteome</keyword>
<evidence type="ECO:0000256" key="2">
    <source>
        <dbReference type="ARBA" id="ARBA00010794"/>
    </source>
</evidence>
<sequence>MRDFERRDSEELLELSLRAAAEKQGTAPSSSSAKNGDLHRSSHAEAKRGTTSSNNNSSKGGGSATTTTTTSSALQRRSPSAAAPQPTTPTPARRQRHHHHYRKGGEVLFIAEGVAQAAVGIIRDPVRGAQADGARGLVRGIGSGVFGVVLKPVKGVAKAGVNAYTGVRIGVSKAGRVVVGSSRGGSTSAPSSASKGEEEAASSRGNGRQSSSSEAAAPREGGRGGGGGLERLVAVEWEDRPSEAASRRDTAWVGDGEGEMADASASMDVLLEGEAKLDGASAGSIGGSGGGGGRGSDAMSRSPAGEGARPVPPPPLDGLAVGVVIMPLVVASVFLLAEMNRIRGAGSAGGVGEGDFSSKPSSSCDVAGGCGGAAAVCADGAELSGYLEVILESSTLCAVWEVLFAIQRVIRGTDRRRASLTVFSRLLSSQPLRLAAIAAGCLMCCGRPLLPLWCVAVYDVFRRALDLHKGRQMRRLSLRAGEAAVLTHALSLWVVDACLYTVQELWAVGSSASTWERMFPRVPSRSESMVVVQTGILGTLVTGLALASARALTPAGWRSSRPPWQSCALTYTVLAGGTAAWLTYWTAPLLGYSNPVAWVALHSVGYSDPAETATRAGLCIQSWTDKHVTEGWRGGAVAAGVFRWAWSEMRGEGGIGEGMGGNRPLLVAGWVLALAVVVPSVPWLSRRLPLSGRKTTSRKLFHFLATAMFVPAIALEPDFLSLALGTALGVLLALEFLRCTGCPPLASAMDGYYGGFLDARDGGCVVVTHLFLLVGCAVPVWLSGLMGSHDGDGQGGILQLFPYAGVVVLGIGDAMGAMVGSSVGRLHWPGSRRTLEGSASVFLSTLGSLLLLWFVLLGLRGEEDSGGEGWRKAARSLAWPVAVTSLMEAFTTQVDNLVLPCVLLACLAVGEA</sequence>
<feature type="region of interest" description="Disordered" evidence="10">
    <location>
        <begin position="179"/>
        <end position="229"/>
    </location>
</feature>
<dbReference type="InterPro" id="IPR032974">
    <property type="entry name" value="Polypren_kinase"/>
</dbReference>
<dbReference type="InParanoid" id="D8LE86"/>
<gene>
    <name evidence="12" type="ORF">Esi_0013_0077</name>
</gene>
<accession>D8LE86</accession>
<dbReference type="OrthoDB" id="377083at2759"/>
<feature type="transmembrane region" description="Helical" evidence="11">
    <location>
        <begin position="696"/>
        <end position="714"/>
    </location>
</feature>
<evidence type="ECO:0000256" key="10">
    <source>
        <dbReference type="SAM" id="MobiDB-lite"/>
    </source>
</evidence>
<evidence type="ECO:0000256" key="4">
    <source>
        <dbReference type="ARBA" id="ARBA00022679"/>
    </source>
</evidence>
<evidence type="ECO:0000256" key="7">
    <source>
        <dbReference type="ARBA" id="ARBA00022824"/>
    </source>
</evidence>
<feature type="compositionally biased region" description="Basic and acidic residues" evidence="10">
    <location>
        <begin position="36"/>
        <end position="48"/>
    </location>
</feature>
<keyword evidence="9 11" id="KW-0472">Membrane</keyword>
<keyword evidence="7" id="KW-0256">Endoplasmic reticulum</keyword>
<keyword evidence="6" id="KW-0418">Kinase</keyword>
<feature type="transmembrane region" description="Helical" evidence="11">
    <location>
        <begin position="665"/>
        <end position="684"/>
    </location>
</feature>
<proteinExistence type="inferred from homology"/>
<dbReference type="EC" id="2.7.1.108" evidence="3"/>
<feature type="compositionally biased region" description="Low complexity" evidence="10">
    <location>
        <begin position="49"/>
        <end position="85"/>
    </location>
</feature>
<keyword evidence="4" id="KW-0808">Transferase</keyword>
<feature type="region of interest" description="Disordered" evidence="10">
    <location>
        <begin position="279"/>
        <end position="313"/>
    </location>
</feature>
<evidence type="ECO:0000256" key="5">
    <source>
        <dbReference type="ARBA" id="ARBA00022692"/>
    </source>
</evidence>
<feature type="transmembrane region" description="Helical" evidence="11">
    <location>
        <begin position="318"/>
        <end position="337"/>
    </location>
</feature>
<feature type="transmembrane region" description="Helical" evidence="11">
    <location>
        <begin position="841"/>
        <end position="859"/>
    </location>
</feature>
<evidence type="ECO:0000313" key="13">
    <source>
        <dbReference type="Proteomes" id="UP000002630"/>
    </source>
</evidence>
<dbReference type="eggNOG" id="KOG2468">
    <property type="taxonomic scope" value="Eukaryota"/>
</dbReference>
<keyword evidence="8 11" id="KW-1133">Transmembrane helix</keyword>
<feature type="transmembrane region" description="Helical" evidence="11">
    <location>
        <begin position="720"/>
        <end position="741"/>
    </location>
</feature>
<feature type="transmembrane region" description="Helical" evidence="11">
    <location>
        <begin position="801"/>
        <end position="820"/>
    </location>
</feature>
<evidence type="ECO:0000256" key="6">
    <source>
        <dbReference type="ARBA" id="ARBA00022777"/>
    </source>
</evidence>
<evidence type="ECO:0000256" key="3">
    <source>
        <dbReference type="ARBA" id="ARBA00012132"/>
    </source>
</evidence>
<comment type="subcellular location">
    <subcellularLocation>
        <location evidence="1">Endoplasmic reticulum membrane</location>
        <topology evidence="1">Multi-pass membrane protein</topology>
    </subcellularLocation>
</comment>
<feature type="compositionally biased region" description="Low complexity" evidence="10">
    <location>
        <begin position="179"/>
        <end position="194"/>
    </location>
</feature>